<feature type="non-terminal residue" evidence="2">
    <location>
        <position position="106"/>
    </location>
</feature>
<protein>
    <submittedName>
        <fullName evidence="2">Uncharacterized protein</fullName>
    </submittedName>
</protein>
<dbReference type="Proteomes" id="UP000031036">
    <property type="component" value="Unassembled WGS sequence"/>
</dbReference>
<dbReference type="EMBL" id="JPKZ01002016">
    <property type="protein sequence ID" value="KHN78821.1"/>
    <property type="molecule type" value="Genomic_DNA"/>
</dbReference>
<keyword evidence="3" id="KW-1185">Reference proteome</keyword>
<organism evidence="2 3">
    <name type="scientific">Toxocara canis</name>
    <name type="common">Canine roundworm</name>
    <dbReference type="NCBI Taxonomy" id="6265"/>
    <lineage>
        <taxon>Eukaryota</taxon>
        <taxon>Metazoa</taxon>
        <taxon>Ecdysozoa</taxon>
        <taxon>Nematoda</taxon>
        <taxon>Chromadorea</taxon>
        <taxon>Rhabditida</taxon>
        <taxon>Spirurina</taxon>
        <taxon>Ascaridomorpha</taxon>
        <taxon>Ascaridoidea</taxon>
        <taxon>Toxocaridae</taxon>
        <taxon>Toxocara</taxon>
    </lineage>
</organism>
<comment type="caution">
    <text evidence="2">The sequence shown here is derived from an EMBL/GenBank/DDBJ whole genome shotgun (WGS) entry which is preliminary data.</text>
</comment>
<accession>A0A0B2V5X8</accession>
<name>A0A0B2V5X8_TOXCA</name>
<sequence length="106" mass="12298">EQQQRRRSAVFIGVAESCDPPHLRYERDVESVAEILNELNVNGVPVEVYRMGVLNPAKCRPVKVVFRNSHGAVQVFRQCYMLKCSPQFPSVYIRPFYTDPIRKEPF</sequence>
<evidence type="ECO:0000313" key="2">
    <source>
        <dbReference type="EMBL" id="KHN78821.1"/>
    </source>
</evidence>
<gene>
    <name evidence="1" type="ORF">Tcan_00448</name>
    <name evidence="2" type="ORF">Tcan_00449</name>
</gene>
<evidence type="ECO:0000313" key="3">
    <source>
        <dbReference type="Proteomes" id="UP000031036"/>
    </source>
</evidence>
<dbReference type="AlphaFoldDB" id="A0A0B2V5X8"/>
<feature type="non-terminal residue" evidence="2">
    <location>
        <position position="1"/>
    </location>
</feature>
<proteinExistence type="predicted"/>
<evidence type="ECO:0000313" key="1">
    <source>
        <dbReference type="EMBL" id="KHN78055.1"/>
    </source>
</evidence>
<dbReference type="OrthoDB" id="5806422at2759"/>
<dbReference type="EMBL" id="JPKZ01002197">
    <property type="protein sequence ID" value="KHN78055.1"/>
    <property type="molecule type" value="Genomic_DNA"/>
</dbReference>
<reference evidence="2 3" key="1">
    <citation type="submission" date="2014-11" db="EMBL/GenBank/DDBJ databases">
        <title>Genetic blueprint of the zoonotic pathogen Toxocara canis.</title>
        <authorList>
            <person name="Zhu X.-Q."/>
            <person name="Korhonen P.K."/>
            <person name="Cai H."/>
            <person name="Young N.D."/>
            <person name="Nejsum P."/>
            <person name="von Samson-Himmelstjerna G."/>
            <person name="Boag P.R."/>
            <person name="Tan P."/>
            <person name="Li Q."/>
            <person name="Min J."/>
            <person name="Yang Y."/>
            <person name="Wang X."/>
            <person name="Fang X."/>
            <person name="Hall R.S."/>
            <person name="Hofmann A."/>
            <person name="Sternberg P.W."/>
            <person name="Jex A.R."/>
            <person name="Gasser R.B."/>
        </authorList>
    </citation>
    <scope>NUCLEOTIDE SEQUENCE [LARGE SCALE GENOMIC DNA]</scope>
    <source>
        <strain evidence="2">PN_DK_2014</strain>
    </source>
</reference>